<proteinExistence type="predicted"/>
<dbReference type="Proteomes" id="UP000807469">
    <property type="component" value="Unassembled WGS sequence"/>
</dbReference>
<name>A0A9P5YQE7_9AGAR</name>
<dbReference type="OrthoDB" id="3252362at2759"/>
<sequence length="791" mass="89047">MHVSLCNNFYPLIGRNTKWMSSDERVAYRMKHNIPSTIDEWIANEEVHTNAPTANPHRRGPSGYYPLWQDAVECTLNVICKEGVVKGDVQNEYTLMLRLRVPPTTSFLMYYWRSPTVVIDQYTGDPDAKNSPEWLKTVETVCQFWQRYQERLNPGVMPCRFRIKRLAPITLQTLPSPLMPGQAGPASGPGRAFGPAWEISKPEPPAQAPAFEWLKRSSNSNLTDSHDWYDGKQLVRRANATMRDDSDTQQCTLPSTFVHSLLFHPCFHILAIPIPYHTPKPSTCTTRHAIAFSAAWRCENGVVCAFSKNSTKPGAQAQAGPKLGLSSQARARTTKLNLEALECGCWLHIGFLKKAGAKKSGHPSTSVYSSVRAPSKRLKDILKSKGLQYLERVILYIKELVIQELDINKQGHLQRKVIATILEKIKRKYPSTFGVDAPDHGERIRVVNQYILYIHNCERQKHRVQEKKKATAKLSKFQENSRAQAPKRNSKGQNVHSYSSDAARFDAASTHHVASHARPMDSTAETPSSCGKLSSMRSESSTMAPDRPPQAQNSSSQSGAATQHPVYAFLDGCLPSMAHHFQSMVDFGCSTPEFLLSMSEWDPMKIRKDFLGRLPLNKGVGDRLTEMEKLVIQHTFRQRVDIVQGIYYKLDSFFPLAHECRKTKLVHCTLAGCMKTPADFVPALSRFIAQYQHPTQTKAYYIDRVVANLHIPFSSIPVFHRLKFWSSDVYAADPLARVIVNPLYVEPARLDKYRLVVPSRFDIGLVNFKEGGPAGVKGYCAARIRAFGMST</sequence>
<protein>
    <submittedName>
        <fullName evidence="2">Uncharacterized protein</fullName>
    </submittedName>
</protein>
<evidence type="ECO:0000313" key="3">
    <source>
        <dbReference type="Proteomes" id="UP000807469"/>
    </source>
</evidence>
<gene>
    <name evidence="2" type="ORF">BDN70DRAFT_899964</name>
</gene>
<accession>A0A9P5YQE7</accession>
<keyword evidence="3" id="KW-1185">Reference proteome</keyword>
<reference evidence="2" key="1">
    <citation type="submission" date="2020-11" db="EMBL/GenBank/DDBJ databases">
        <authorList>
            <consortium name="DOE Joint Genome Institute"/>
            <person name="Ahrendt S."/>
            <person name="Riley R."/>
            <person name="Andreopoulos W."/>
            <person name="Labutti K."/>
            <person name="Pangilinan J."/>
            <person name="Ruiz-Duenas F.J."/>
            <person name="Barrasa J.M."/>
            <person name="Sanchez-Garcia M."/>
            <person name="Camarero S."/>
            <person name="Miyauchi S."/>
            <person name="Serrano A."/>
            <person name="Linde D."/>
            <person name="Babiker R."/>
            <person name="Drula E."/>
            <person name="Ayuso-Fernandez I."/>
            <person name="Pacheco R."/>
            <person name="Padilla G."/>
            <person name="Ferreira P."/>
            <person name="Barriuso J."/>
            <person name="Kellner H."/>
            <person name="Castanera R."/>
            <person name="Alfaro M."/>
            <person name="Ramirez L."/>
            <person name="Pisabarro A.G."/>
            <person name="Kuo A."/>
            <person name="Tritt A."/>
            <person name="Lipzen A."/>
            <person name="He G."/>
            <person name="Yan M."/>
            <person name="Ng V."/>
            <person name="Cullen D."/>
            <person name="Martin F."/>
            <person name="Rosso M.-N."/>
            <person name="Henrissat B."/>
            <person name="Hibbett D."/>
            <person name="Martinez A.T."/>
            <person name="Grigoriev I.V."/>
        </authorList>
    </citation>
    <scope>NUCLEOTIDE SEQUENCE</scope>
    <source>
        <strain evidence="2">CIRM-BRFM 674</strain>
    </source>
</reference>
<feature type="compositionally biased region" description="Polar residues" evidence="1">
    <location>
        <begin position="523"/>
        <end position="543"/>
    </location>
</feature>
<organism evidence="2 3">
    <name type="scientific">Pholiota conissans</name>
    <dbReference type="NCBI Taxonomy" id="109636"/>
    <lineage>
        <taxon>Eukaryota</taxon>
        <taxon>Fungi</taxon>
        <taxon>Dikarya</taxon>
        <taxon>Basidiomycota</taxon>
        <taxon>Agaricomycotina</taxon>
        <taxon>Agaricomycetes</taxon>
        <taxon>Agaricomycetidae</taxon>
        <taxon>Agaricales</taxon>
        <taxon>Agaricineae</taxon>
        <taxon>Strophariaceae</taxon>
        <taxon>Pholiota</taxon>
    </lineage>
</organism>
<dbReference type="AlphaFoldDB" id="A0A9P5YQE7"/>
<evidence type="ECO:0000256" key="1">
    <source>
        <dbReference type="SAM" id="MobiDB-lite"/>
    </source>
</evidence>
<evidence type="ECO:0000313" key="2">
    <source>
        <dbReference type="EMBL" id="KAF9473203.1"/>
    </source>
</evidence>
<comment type="caution">
    <text evidence="2">The sequence shown here is derived from an EMBL/GenBank/DDBJ whole genome shotgun (WGS) entry which is preliminary data.</text>
</comment>
<feature type="compositionally biased region" description="Low complexity" evidence="1">
    <location>
        <begin position="550"/>
        <end position="560"/>
    </location>
</feature>
<feature type="region of interest" description="Disordered" evidence="1">
    <location>
        <begin position="462"/>
        <end position="560"/>
    </location>
</feature>
<feature type="compositionally biased region" description="Polar residues" evidence="1">
    <location>
        <begin position="491"/>
        <end position="500"/>
    </location>
</feature>
<dbReference type="EMBL" id="MU155462">
    <property type="protein sequence ID" value="KAF9473203.1"/>
    <property type="molecule type" value="Genomic_DNA"/>
</dbReference>